<keyword evidence="4" id="KW-0040">ANK repeat</keyword>
<reference evidence="8" key="1">
    <citation type="journal article" date="2020" name="Stud. Mycol.">
        <title>101 Dothideomycetes genomes: a test case for predicting lifestyles and emergence of pathogens.</title>
        <authorList>
            <person name="Haridas S."/>
            <person name="Albert R."/>
            <person name="Binder M."/>
            <person name="Bloem J."/>
            <person name="Labutti K."/>
            <person name="Salamov A."/>
            <person name="Andreopoulos B."/>
            <person name="Baker S."/>
            <person name="Barry K."/>
            <person name="Bills G."/>
            <person name="Bluhm B."/>
            <person name="Cannon C."/>
            <person name="Castanera R."/>
            <person name="Culley D."/>
            <person name="Daum C."/>
            <person name="Ezra D."/>
            <person name="Gonzalez J."/>
            <person name="Henrissat B."/>
            <person name="Kuo A."/>
            <person name="Liang C."/>
            <person name="Lipzen A."/>
            <person name="Lutzoni F."/>
            <person name="Magnuson J."/>
            <person name="Mondo S."/>
            <person name="Nolan M."/>
            <person name="Ohm R."/>
            <person name="Pangilinan J."/>
            <person name="Park H.-J."/>
            <person name="Ramirez L."/>
            <person name="Alfaro M."/>
            <person name="Sun H."/>
            <person name="Tritt A."/>
            <person name="Yoshinaga Y."/>
            <person name="Zwiers L.-H."/>
            <person name="Turgeon B."/>
            <person name="Goodwin S."/>
            <person name="Spatafora J."/>
            <person name="Crous P."/>
            <person name="Grigoriev I."/>
        </authorList>
    </citation>
    <scope>NUCLEOTIDE SEQUENCE</scope>
    <source>
        <strain evidence="8">CBS 119687</strain>
    </source>
</reference>
<feature type="coiled-coil region" evidence="6">
    <location>
        <begin position="185"/>
        <end position="219"/>
    </location>
</feature>
<dbReference type="PANTHER" id="PTHR15263:SF1">
    <property type="entry name" value="NF-KAPPA-B INHIBITOR-LIKE PROTEIN 1"/>
    <property type="match status" value="1"/>
</dbReference>
<evidence type="ECO:0000313" key="9">
    <source>
        <dbReference type="Proteomes" id="UP000799771"/>
    </source>
</evidence>
<proteinExistence type="predicted"/>
<evidence type="ECO:0000256" key="3">
    <source>
        <dbReference type="ARBA" id="ARBA00022737"/>
    </source>
</evidence>
<feature type="region of interest" description="Disordered" evidence="7">
    <location>
        <begin position="1"/>
        <end position="110"/>
    </location>
</feature>
<evidence type="ECO:0000256" key="5">
    <source>
        <dbReference type="ARBA" id="ARBA00023242"/>
    </source>
</evidence>
<dbReference type="GO" id="GO:0005634">
    <property type="term" value="C:nucleus"/>
    <property type="evidence" value="ECO:0007669"/>
    <property type="project" value="UniProtKB-SubCell"/>
</dbReference>
<sequence length="335" mass="39106">MDDQASEMSARDIYSKAKASRFTFKSASERRSKRRTRPHDDDNDDPENLPRSPKRPRSERKESSRRKHRHGHKHHSSHADRHPTSTRDGTYYDPSHRHRESLYDDPDAGDPDLAFRESLFDALADDEGAAYWEGVYGQPVHVYPTTKPGADGTLERMSDAEYTEYVRSKMWEKTHQHIVEERAAREAARKAAKQHRGTIDEDEAEREHIRQRMADSLRQGELRKRVKEGEAAWTSYTQRWDELKNSPQSDEPARDVIPWPVVSGKASRVSQEEVERFLRAAKAWAGDPDAVLKAERVRWHPDKIQQRFGERIDEQTMRSVTAVFQIVDRLWSERR</sequence>
<evidence type="ECO:0000256" key="6">
    <source>
        <dbReference type="SAM" id="Coils"/>
    </source>
</evidence>
<evidence type="ECO:0000256" key="2">
    <source>
        <dbReference type="ARBA" id="ARBA00022553"/>
    </source>
</evidence>
<keyword evidence="9" id="KW-1185">Reference proteome</keyword>
<comment type="subcellular location">
    <subcellularLocation>
        <location evidence="1">Nucleus</location>
    </subcellularLocation>
</comment>
<protein>
    <submittedName>
        <fullName evidence="8">Uncharacterized protein</fullName>
    </submittedName>
</protein>
<evidence type="ECO:0000256" key="1">
    <source>
        <dbReference type="ARBA" id="ARBA00004123"/>
    </source>
</evidence>
<dbReference type="EMBL" id="ML977514">
    <property type="protein sequence ID" value="KAF2126166.1"/>
    <property type="molecule type" value="Genomic_DNA"/>
</dbReference>
<dbReference type="PANTHER" id="PTHR15263">
    <property type="entry name" value="I-KAPPA-B-LIKE PROTEIN IKBL"/>
    <property type="match status" value="1"/>
</dbReference>
<accession>A0A6A6A3N7</accession>
<evidence type="ECO:0000313" key="8">
    <source>
        <dbReference type="EMBL" id="KAF2126166.1"/>
    </source>
</evidence>
<gene>
    <name evidence="8" type="ORF">P153DRAFT_369521</name>
</gene>
<dbReference type="GeneID" id="54409229"/>
<dbReference type="Proteomes" id="UP000799771">
    <property type="component" value="Unassembled WGS sequence"/>
</dbReference>
<dbReference type="GO" id="GO:0043124">
    <property type="term" value="P:negative regulation of canonical NF-kappaB signal transduction"/>
    <property type="evidence" value="ECO:0007669"/>
    <property type="project" value="InterPro"/>
</dbReference>
<keyword evidence="2" id="KW-0597">Phosphoprotein</keyword>
<dbReference type="AlphaFoldDB" id="A0A6A6A3N7"/>
<keyword evidence="6" id="KW-0175">Coiled coil</keyword>
<organism evidence="8 9">
    <name type="scientific">Dothidotthia symphoricarpi CBS 119687</name>
    <dbReference type="NCBI Taxonomy" id="1392245"/>
    <lineage>
        <taxon>Eukaryota</taxon>
        <taxon>Fungi</taxon>
        <taxon>Dikarya</taxon>
        <taxon>Ascomycota</taxon>
        <taxon>Pezizomycotina</taxon>
        <taxon>Dothideomycetes</taxon>
        <taxon>Pleosporomycetidae</taxon>
        <taxon>Pleosporales</taxon>
        <taxon>Dothidotthiaceae</taxon>
        <taxon>Dothidotthia</taxon>
    </lineage>
</organism>
<keyword evidence="3" id="KW-0677">Repeat</keyword>
<feature type="compositionally biased region" description="Basic residues" evidence="7">
    <location>
        <begin position="52"/>
        <end position="76"/>
    </location>
</feature>
<dbReference type="RefSeq" id="XP_033520558.1">
    <property type="nucleotide sequence ID" value="XM_033668797.1"/>
</dbReference>
<name>A0A6A6A3N7_9PLEO</name>
<dbReference type="OrthoDB" id="412109at2759"/>
<keyword evidence="5" id="KW-0539">Nucleus</keyword>
<evidence type="ECO:0000256" key="7">
    <source>
        <dbReference type="SAM" id="MobiDB-lite"/>
    </source>
</evidence>
<evidence type="ECO:0000256" key="4">
    <source>
        <dbReference type="ARBA" id="ARBA00023043"/>
    </source>
</evidence>
<dbReference type="InterPro" id="IPR038753">
    <property type="entry name" value="NFKBIL1"/>
</dbReference>